<feature type="compositionally biased region" description="Basic and acidic residues" evidence="1">
    <location>
        <begin position="103"/>
        <end position="119"/>
    </location>
</feature>
<proteinExistence type="predicted"/>
<organism evidence="2 3">
    <name type="scientific">Arthrobacter woluwensis</name>
    <dbReference type="NCBI Taxonomy" id="156980"/>
    <lineage>
        <taxon>Bacteria</taxon>
        <taxon>Bacillati</taxon>
        <taxon>Actinomycetota</taxon>
        <taxon>Actinomycetes</taxon>
        <taxon>Micrococcales</taxon>
        <taxon>Micrococcaceae</taxon>
        <taxon>Arthrobacter</taxon>
    </lineage>
</organism>
<dbReference type="Proteomes" id="UP000182652">
    <property type="component" value="Unassembled WGS sequence"/>
</dbReference>
<evidence type="ECO:0000313" key="2">
    <source>
        <dbReference type="EMBL" id="SEB30081.1"/>
    </source>
</evidence>
<dbReference type="RefSeq" id="WP_066217191.1">
    <property type="nucleotide sequence ID" value="NZ_FNSN01000002.1"/>
</dbReference>
<evidence type="ECO:0000256" key="1">
    <source>
        <dbReference type="SAM" id="MobiDB-lite"/>
    </source>
</evidence>
<feature type="region of interest" description="Disordered" evidence="1">
    <location>
        <begin position="88"/>
        <end position="119"/>
    </location>
</feature>
<keyword evidence="3" id="KW-1185">Reference proteome</keyword>
<gene>
    <name evidence="2" type="ORF">SAMN04489745_0107</name>
</gene>
<name>A0A1H4I7X8_9MICC</name>
<accession>A0A1H4I7X8</accession>
<dbReference type="STRING" id="156980.SAMN04489745_0107"/>
<dbReference type="AlphaFoldDB" id="A0A1H4I7X8"/>
<protein>
    <submittedName>
        <fullName evidence="2">Uncharacterized protein</fullName>
    </submittedName>
</protein>
<dbReference type="EMBL" id="FNSN01000002">
    <property type="protein sequence ID" value="SEB30081.1"/>
    <property type="molecule type" value="Genomic_DNA"/>
</dbReference>
<evidence type="ECO:0000313" key="3">
    <source>
        <dbReference type="Proteomes" id="UP000182652"/>
    </source>
</evidence>
<sequence>MKTFTPRELYSSGTGTVFRAEVQVADESGGFWLIWDLDGRELGAIEDHHEQGWKHSSLPIGLPRGPFASFEEALVDRLTAIRASGGAQSDDLYWEGPGMPRLDQGHNEKHDDRDLSSKE</sequence>
<reference evidence="2 3" key="1">
    <citation type="submission" date="2016-10" db="EMBL/GenBank/DDBJ databases">
        <authorList>
            <person name="de Groot N.N."/>
        </authorList>
    </citation>
    <scope>NUCLEOTIDE SEQUENCE [LARGE SCALE GENOMIC DNA]</scope>
    <source>
        <strain evidence="2 3">DSM 10495</strain>
    </source>
</reference>